<evidence type="ECO:0000313" key="4">
    <source>
        <dbReference type="EMBL" id="UZE97560.1"/>
    </source>
</evidence>
<keyword evidence="5" id="KW-1185">Reference proteome</keyword>
<dbReference type="SUPFAM" id="SSF55347">
    <property type="entry name" value="Glyceraldehyde-3-phosphate dehydrogenase-like, C-terminal domain"/>
    <property type="match status" value="1"/>
</dbReference>
<dbReference type="Pfam" id="PF22725">
    <property type="entry name" value="GFO_IDH_MocA_C3"/>
    <property type="match status" value="1"/>
</dbReference>
<feature type="domain" description="Gfo/Idh/MocA-like oxidoreductase N-terminal" evidence="2">
    <location>
        <begin position="24"/>
        <end position="135"/>
    </location>
</feature>
<evidence type="ECO:0000256" key="1">
    <source>
        <dbReference type="ARBA" id="ARBA00022729"/>
    </source>
</evidence>
<feature type="domain" description="GFO/IDH/MocA-like oxidoreductase" evidence="3">
    <location>
        <begin position="145"/>
        <end position="276"/>
    </location>
</feature>
<evidence type="ECO:0000259" key="3">
    <source>
        <dbReference type="Pfam" id="PF22725"/>
    </source>
</evidence>
<protein>
    <submittedName>
        <fullName evidence="4">Gfo/Idh/MocA family oxidoreductase</fullName>
    </submittedName>
</protein>
<evidence type="ECO:0000313" key="5">
    <source>
        <dbReference type="Proteomes" id="UP001163739"/>
    </source>
</evidence>
<dbReference type="InterPro" id="IPR036291">
    <property type="entry name" value="NAD(P)-bd_dom_sf"/>
</dbReference>
<dbReference type="PANTHER" id="PTHR43708:SF3">
    <property type="entry name" value="OXIDOREDUCTASE"/>
    <property type="match status" value="1"/>
</dbReference>
<reference evidence="4" key="1">
    <citation type="submission" date="2022-06" db="EMBL/GenBank/DDBJ databases">
        <title>Alkalimarinus sp. nov., isolated from gut of a Alitta virens.</title>
        <authorList>
            <person name="Yang A.I."/>
            <person name="Shin N.-R."/>
        </authorList>
    </citation>
    <scope>NUCLEOTIDE SEQUENCE</scope>
    <source>
        <strain evidence="4">A2M4</strain>
    </source>
</reference>
<dbReference type="PANTHER" id="PTHR43708">
    <property type="entry name" value="CONSERVED EXPRESSED OXIDOREDUCTASE (EUROFUNG)"/>
    <property type="match status" value="1"/>
</dbReference>
<dbReference type="Pfam" id="PF01408">
    <property type="entry name" value="GFO_IDH_MocA"/>
    <property type="match status" value="1"/>
</dbReference>
<dbReference type="SUPFAM" id="SSF51735">
    <property type="entry name" value="NAD(P)-binding Rossmann-fold domains"/>
    <property type="match status" value="1"/>
</dbReference>
<sequence>MSLSAEKRCLSLGFIGGSIDSAVGHTHQIASQMDGRWQLVAGCFSRNKSVNDKTAAEWGLSSERTYSTYKALIEKEQGKLDAIVVLTPTPSHTDIVIAALDAGYAVICEKTLSTSSQEALLIEESVKRNNGFLAVTLNYSGYPMMRELRRIIKAGDLGRVQQIQIEMPQEGFIRLDAEGNQTQPQAWRLRDNTVPTISLDLGIHLHHIIHYLTQERPVDVVADQASYGWFKDVVDSVTCMLRYTDDIRCQMWFSKTALGHRNGLKVRVFGDRGSAEWLQVQPEELLLSYINGKREIVDRASFVSEACLPRYNRFKAGHPAGFIEAFANIYCDMADCYFEYKNTGTYTSREVYGVSHAVEGLQLFEAIALSVKKRCWVSI</sequence>
<accession>A0ABY6N6C0</accession>
<dbReference type="Gene3D" id="3.40.50.720">
    <property type="entry name" value="NAD(P)-binding Rossmann-like Domain"/>
    <property type="match status" value="1"/>
</dbReference>
<dbReference type="Proteomes" id="UP001163739">
    <property type="component" value="Chromosome"/>
</dbReference>
<dbReference type="Gene3D" id="3.30.360.10">
    <property type="entry name" value="Dihydrodipicolinate Reductase, domain 2"/>
    <property type="match status" value="1"/>
</dbReference>
<gene>
    <name evidence="4" type="ORF">NKI27_07405</name>
</gene>
<dbReference type="InterPro" id="IPR051317">
    <property type="entry name" value="Gfo/Idh/MocA_oxidoreduct"/>
</dbReference>
<dbReference type="InterPro" id="IPR000683">
    <property type="entry name" value="Gfo/Idh/MocA-like_OxRdtase_N"/>
</dbReference>
<dbReference type="InterPro" id="IPR055170">
    <property type="entry name" value="GFO_IDH_MocA-like_dom"/>
</dbReference>
<organism evidence="4 5">
    <name type="scientific">Alkalimarinus alittae</name>
    <dbReference type="NCBI Taxonomy" id="2961619"/>
    <lineage>
        <taxon>Bacteria</taxon>
        <taxon>Pseudomonadati</taxon>
        <taxon>Pseudomonadota</taxon>
        <taxon>Gammaproteobacteria</taxon>
        <taxon>Alteromonadales</taxon>
        <taxon>Alteromonadaceae</taxon>
        <taxon>Alkalimarinus</taxon>
    </lineage>
</organism>
<dbReference type="EMBL" id="CP100390">
    <property type="protein sequence ID" value="UZE97560.1"/>
    <property type="molecule type" value="Genomic_DNA"/>
</dbReference>
<name>A0ABY6N6C0_9ALTE</name>
<evidence type="ECO:0000259" key="2">
    <source>
        <dbReference type="Pfam" id="PF01408"/>
    </source>
</evidence>
<proteinExistence type="predicted"/>
<keyword evidence="1" id="KW-0732">Signal</keyword>
<dbReference type="RefSeq" id="WP_265049034.1">
    <property type="nucleotide sequence ID" value="NZ_CP100390.1"/>
</dbReference>